<feature type="region of interest" description="Disordered" evidence="1">
    <location>
        <begin position="1"/>
        <end position="25"/>
    </location>
</feature>
<protein>
    <recommendedName>
        <fullName evidence="4">RNase H type-1 domain-containing protein</fullName>
    </recommendedName>
</protein>
<reference evidence="2 3" key="1">
    <citation type="journal article" date="2019" name="Sci. Rep.">
        <title>Orb-weaving spider Araneus ventricosus genome elucidates the spidroin gene catalogue.</title>
        <authorList>
            <person name="Kono N."/>
            <person name="Nakamura H."/>
            <person name="Ohtoshi R."/>
            <person name="Moran D.A.P."/>
            <person name="Shinohara A."/>
            <person name="Yoshida Y."/>
            <person name="Fujiwara M."/>
            <person name="Mori M."/>
            <person name="Tomita M."/>
            <person name="Arakawa K."/>
        </authorList>
    </citation>
    <scope>NUCLEOTIDE SEQUENCE [LARGE SCALE GENOMIC DNA]</scope>
</reference>
<dbReference type="Proteomes" id="UP000499080">
    <property type="component" value="Unassembled WGS sequence"/>
</dbReference>
<evidence type="ECO:0000313" key="3">
    <source>
        <dbReference type="Proteomes" id="UP000499080"/>
    </source>
</evidence>
<dbReference type="GO" id="GO:0003676">
    <property type="term" value="F:nucleic acid binding"/>
    <property type="evidence" value="ECO:0007669"/>
    <property type="project" value="InterPro"/>
</dbReference>
<name>A0A4Y2FTY4_ARAVE</name>
<dbReference type="SUPFAM" id="SSF53098">
    <property type="entry name" value="Ribonuclease H-like"/>
    <property type="match status" value="1"/>
</dbReference>
<dbReference type="InterPro" id="IPR012337">
    <property type="entry name" value="RNaseH-like_sf"/>
</dbReference>
<organism evidence="2 3">
    <name type="scientific">Araneus ventricosus</name>
    <name type="common">Orbweaver spider</name>
    <name type="synonym">Epeira ventricosa</name>
    <dbReference type="NCBI Taxonomy" id="182803"/>
    <lineage>
        <taxon>Eukaryota</taxon>
        <taxon>Metazoa</taxon>
        <taxon>Ecdysozoa</taxon>
        <taxon>Arthropoda</taxon>
        <taxon>Chelicerata</taxon>
        <taxon>Arachnida</taxon>
        <taxon>Araneae</taxon>
        <taxon>Araneomorphae</taxon>
        <taxon>Entelegynae</taxon>
        <taxon>Araneoidea</taxon>
        <taxon>Araneidae</taxon>
        <taxon>Araneus</taxon>
    </lineage>
</organism>
<feature type="compositionally biased region" description="Basic and acidic residues" evidence="1">
    <location>
        <begin position="16"/>
        <end position="25"/>
    </location>
</feature>
<gene>
    <name evidence="2" type="ORF">AVEN_223170_1</name>
</gene>
<evidence type="ECO:0000256" key="1">
    <source>
        <dbReference type="SAM" id="MobiDB-lite"/>
    </source>
</evidence>
<dbReference type="InterPro" id="IPR036397">
    <property type="entry name" value="RNaseH_sf"/>
</dbReference>
<accession>A0A4Y2FTY4</accession>
<keyword evidence="3" id="KW-1185">Reference proteome</keyword>
<dbReference type="EMBL" id="BGPR01001053">
    <property type="protein sequence ID" value="GBM44046.1"/>
    <property type="molecule type" value="Genomic_DNA"/>
</dbReference>
<dbReference type="AlphaFoldDB" id="A0A4Y2FTY4"/>
<sequence>MHAADGKSTAAIIQANREENKSPVRSRVNDIHLESALKLITAHKISLEIEKKGSREELHIPNSQFEVYTDGSRINDNTALSVCIFPTDETPNIYRFKLNKNNTVFQAELAAIDFGVRWVLENHKSINIHTESRSSIEALRSTRPRSALVIRVKENFYMAVIWWGSTGSKRMSATQVTSSRIAMQN</sequence>
<dbReference type="OrthoDB" id="8054345at2759"/>
<comment type="caution">
    <text evidence="2">The sequence shown here is derived from an EMBL/GenBank/DDBJ whole genome shotgun (WGS) entry which is preliminary data.</text>
</comment>
<proteinExistence type="predicted"/>
<dbReference type="Gene3D" id="3.30.420.10">
    <property type="entry name" value="Ribonuclease H-like superfamily/Ribonuclease H"/>
    <property type="match status" value="1"/>
</dbReference>
<evidence type="ECO:0000313" key="2">
    <source>
        <dbReference type="EMBL" id="GBM44046.1"/>
    </source>
</evidence>
<evidence type="ECO:0008006" key="4">
    <source>
        <dbReference type="Google" id="ProtNLM"/>
    </source>
</evidence>